<keyword evidence="5 11" id="KW-0812">Transmembrane</keyword>
<gene>
    <name evidence="14" type="ORF">TH606_03215</name>
</gene>
<evidence type="ECO:0000313" key="14">
    <source>
        <dbReference type="EMBL" id="OAG28163.1"/>
    </source>
</evidence>
<proteinExistence type="inferred from homology"/>
<dbReference type="InterPro" id="IPR043427">
    <property type="entry name" value="YscJ/FliF"/>
</dbReference>
<dbReference type="Pfam" id="PF01514">
    <property type="entry name" value="YscJ_FliF"/>
    <property type="match status" value="1"/>
</dbReference>
<dbReference type="InterPro" id="IPR006182">
    <property type="entry name" value="FliF_N_dom"/>
</dbReference>
<dbReference type="AlphaFoldDB" id="A0A177E880"/>
<dbReference type="PIRSF" id="PIRSF004862">
    <property type="entry name" value="FliF"/>
    <property type="match status" value="1"/>
</dbReference>
<dbReference type="Pfam" id="PF08345">
    <property type="entry name" value="YscJ_FliF_C"/>
    <property type="match status" value="1"/>
</dbReference>
<dbReference type="InterPro" id="IPR000067">
    <property type="entry name" value="FlgMring_FliF"/>
</dbReference>
<feature type="transmembrane region" description="Helical" evidence="11">
    <location>
        <begin position="26"/>
        <end position="46"/>
    </location>
</feature>
<dbReference type="PRINTS" id="PR01009">
    <property type="entry name" value="FLGMRINGFLIF"/>
</dbReference>
<dbReference type="PANTHER" id="PTHR30046:SF0">
    <property type="entry name" value="FLAGELLAR M-RING PROTEIN"/>
    <property type="match status" value="1"/>
</dbReference>
<evidence type="ECO:0000313" key="15">
    <source>
        <dbReference type="Proteomes" id="UP000076964"/>
    </source>
</evidence>
<dbReference type="InterPro" id="IPR013556">
    <property type="entry name" value="Flag_M-ring_C"/>
</dbReference>
<evidence type="ECO:0000256" key="2">
    <source>
        <dbReference type="ARBA" id="ARBA00004651"/>
    </source>
</evidence>
<dbReference type="OrthoDB" id="9807026at2"/>
<feature type="domain" description="Flagellar M-ring C-terminal" evidence="13">
    <location>
        <begin position="252"/>
        <end position="417"/>
    </location>
</feature>
<dbReference type="STRING" id="1795632.TH606_03215"/>
<dbReference type="GO" id="GO:0009431">
    <property type="term" value="C:bacterial-type flagellum basal body, MS ring"/>
    <property type="evidence" value="ECO:0007669"/>
    <property type="project" value="InterPro"/>
</dbReference>
<keyword evidence="6 11" id="KW-1133">Transmembrane helix</keyword>
<evidence type="ECO:0000259" key="13">
    <source>
        <dbReference type="Pfam" id="PF08345"/>
    </source>
</evidence>
<dbReference type="Proteomes" id="UP000076964">
    <property type="component" value="Unassembled WGS sequence"/>
</dbReference>
<keyword evidence="15" id="KW-1185">Reference proteome</keyword>
<evidence type="ECO:0000256" key="5">
    <source>
        <dbReference type="ARBA" id="ARBA00022692"/>
    </source>
</evidence>
<evidence type="ECO:0000256" key="7">
    <source>
        <dbReference type="ARBA" id="ARBA00023136"/>
    </source>
</evidence>
<feature type="compositionally biased region" description="Basic and acidic residues" evidence="10">
    <location>
        <begin position="291"/>
        <end position="301"/>
    </location>
</feature>
<comment type="similarity">
    <text evidence="3 9">Belongs to the FliF family.</text>
</comment>
<accession>A0A177E880</accession>
<evidence type="ECO:0000256" key="8">
    <source>
        <dbReference type="ARBA" id="ARBA00023143"/>
    </source>
</evidence>
<comment type="function">
    <text evidence="9">The M ring may be actively involved in energy transduction.</text>
</comment>
<evidence type="ECO:0000256" key="6">
    <source>
        <dbReference type="ARBA" id="ARBA00022989"/>
    </source>
</evidence>
<feature type="region of interest" description="Disordered" evidence="10">
    <location>
        <begin position="290"/>
        <end position="310"/>
    </location>
</feature>
<dbReference type="NCBIfam" id="TIGR00206">
    <property type="entry name" value="fliF"/>
    <property type="match status" value="1"/>
</dbReference>
<dbReference type="InterPro" id="IPR045851">
    <property type="entry name" value="AMP-bd_C_sf"/>
</dbReference>
<comment type="caution">
    <text evidence="14">The sequence shown here is derived from an EMBL/GenBank/DDBJ whole genome shotgun (WGS) entry which is preliminary data.</text>
</comment>
<sequence>MAFPAPREVLNQLKELWQGLSREQRLAAIGTVLLVTLGLLGMIYYANRTDWGLLYRGLPEDRAAQVIEFLKQEKIPYKVEGNGAIKVPKDKVPEVRMALASHGILTPDVTGFEIFDKNQLGATDFLQRVNYQRALEGELARTIMSLSEVEVARVHLALPKESVFIEDEKPPKASVFLKLKNGQHLNKREVEGIVNLVASAVPGLTPEHITVVDTKGRVLYRPESPEERLDADQIAYRKKLEEIYQEKIESLLAQALGPGHAIAQVSVDVDFTKEVRKEETYDPEGIAIRSELSEESQKEGGSEGGIPGVKGALANKVEGNTQSFSQTQRELKKSLTRNYEVSKVVRQQEFVPGSIKKISVAVLLDEAVLKKGSPKGEAQAATSLTEERLAQVEKLVKGAIGYDPDRGDKVEVSVLPFEGLEEIKPESAWLSYADKFARPLIEFLVILLFLLLVIRPVLKTFLKRLEPEPEPLPEEALPEGEEEALPEEEPTPLPQEIALNIIHNQPERAAVLVKRWLAEESEEERQKVLKEAEANAH</sequence>
<evidence type="ECO:0000256" key="9">
    <source>
        <dbReference type="PIRNR" id="PIRNR004862"/>
    </source>
</evidence>
<dbReference type="GO" id="GO:0005886">
    <property type="term" value="C:plasma membrane"/>
    <property type="evidence" value="ECO:0007669"/>
    <property type="project" value="UniProtKB-SubCell"/>
</dbReference>
<keyword evidence="4" id="KW-1003">Cell membrane</keyword>
<dbReference type="RefSeq" id="WP_068541259.1">
    <property type="nucleotide sequence ID" value="NZ_LSFI01000010.1"/>
</dbReference>
<feature type="domain" description="Flagellar M-ring N-terminal" evidence="12">
    <location>
        <begin position="47"/>
        <end position="220"/>
    </location>
</feature>
<dbReference type="PANTHER" id="PTHR30046">
    <property type="entry name" value="FLAGELLAR M-RING PROTEIN"/>
    <property type="match status" value="1"/>
</dbReference>
<evidence type="ECO:0000256" key="4">
    <source>
        <dbReference type="ARBA" id="ARBA00022475"/>
    </source>
</evidence>
<evidence type="ECO:0000256" key="3">
    <source>
        <dbReference type="ARBA" id="ARBA00007971"/>
    </source>
</evidence>
<evidence type="ECO:0000259" key="12">
    <source>
        <dbReference type="Pfam" id="PF01514"/>
    </source>
</evidence>
<keyword evidence="8 9" id="KW-0975">Bacterial flagellum</keyword>
<organism evidence="14 15">
    <name type="scientific">Thermodesulfatator autotrophicus</name>
    <dbReference type="NCBI Taxonomy" id="1795632"/>
    <lineage>
        <taxon>Bacteria</taxon>
        <taxon>Pseudomonadati</taxon>
        <taxon>Thermodesulfobacteriota</taxon>
        <taxon>Thermodesulfobacteria</taxon>
        <taxon>Thermodesulfobacteriales</taxon>
        <taxon>Thermodesulfatatoraceae</taxon>
        <taxon>Thermodesulfatator</taxon>
    </lineage>
</organism>
<dbReference type="Gene3D" id="3.30.300.30">
    <property type="match status" value="1"/>
</dbReference>
<keyword evidence="7 11" id="KW-0472">Membrane</keyword>
<dbReference type="GO" id="GO:0003774">
    <property type="term" value="F:cytoskeletal motor activity"/>
    <property type="evidence" value="ECO:0007669"/>
    <property type="project" value="InterPro"/>
</dbReference>
<comment type="subcellular location">
    <subcellularLocation>
        <location evidence="1 9">Bacterial flagellum basal body</location>
    </subcellularLocation>
    <subcellularLocation>
        <location evidence="2">Cell membrane</location>
        <topology evidence="2">Multi-pass membrane protein</topology>
    </subcellularLocation>
</comment>
<evidence type="ECO:0000256" key="10">
    <source>
        <dbReference type="SAM" id="MobiDB-lite"/>
    </source>
</evidence>
<evidence type="ECO:0000256" key="11">
    <source>
        <dbReference type="SAM" id="Phobius"/>
    </source>
</evidence>
<name>A0A177E880_9BACT</name>
<dbReference type="EMBL" id="LSFI01000010">
    <property type="protein sequence ID" value="OAG28163.1"/>
    <property type="molecule type" value="Genomic_DNA"/>
</dbReference>
<feature type="region of interest" description="Disordered" evidence="10">
    <location>
        <begin position="469"/>
        <end position="490"/>
    </location>
</feature>
<reference evidence="14 15" key="1">
    <citation type="submission" date="2016-02" db="EMBL/GenBank/DDBJ databases">
        <title>Draft genome sequence of Thermodesulfatator sp. S606.</title>
        <authorList>
            <person name="Lai Q."/>
            <person name="Cao J."/>
            <person name="Dupont S."/>
            <person name="Shao Z."/>
            <person name="Jebbar M."/>
            <person name="Alain K."/>
        </authorList>
    </citation>
    <scope>NUCLEOTIDE SEQUENCE [LARGE SCALE GENOMIC DNA]</scope>
    <source>
        <strain evidence="14 15">S606</strain>
    </source>
</reference>
<protein>
    <recommendedName>
        <fullName evidence="9">Flagellar M-ring protein</fullName>
    </recommendedName>
</protein>
<evidence type="ECO:0000256" key="1">
    <source>
        <dbReference type="ARBA" id="ARBA00004117"/>
    </source>
</evidence>
<dbReference type="GO" id="GO:0071973">
    <property type="term" value="P:bacterial-type flagellum-dependent cell motility"/>
    <property type="evidence" value="ECO:0007669"/>
    <property type="project" value="InterPro"/>
</dbReference>